<protein>
    <recommendedName>
        <fullName evidence="2 3">EGF-like domain-containing protein</fullName>
    </recommendedName>
</protein>
<reference evidence="5" key="1">
    <citation type="journal article" date="2011" name="Genome Biol.">
        <title>Comparative genomics of the social amoebae Dictyostelium discoideum and Dictyostelium purpureum.</title>
        <authorList>
            <consortium name="US DOE Joint Genome Institute (JGI-PGF)"/>
            <person name="Sucgang R."/>
            <person name="Kuo A."/>
            <person name="Tian X."/>
            <person name="Salerno W."/>
            <person name="Parikh A."/>
            <person name="Feasley C.L."/>
            <person name="Dalin E."/>
            <person name="Tu H."/>
            <person name="Huang E."/>
            <person name="Barry K."/>
            <person name="Lindquist E."/>
            <person name="Shapiro H."/>
            <person name="Bruce D."/>
            <person name="Schmutz J."/>
            <person name="Salamov A."/>
            <person name="Fey P."/>
            <person name="Gaudet P."/>
            <person name="Anjard C."/>
            <person name="Babu M.M."/>
            <person name="Basu S."/>
            <person name="Bushmanova Y."/>
            <person name="van der Wel H."/>
            <person name="Katoh-Kurasawa M."/>
            <person name="Dinh C."/>
            <person name="Coutinho P.M."/>
            <person name="Saito T."/>
            <person name="Elias M."/>
            <person name="Schaap P."/>
            <person name="Kay R.R."/>
            <person name="Henrissat B."/>
            <person name="Eichinger L."/>
            <person name="Rivero F."/>
            <person name="Putnam N.H."/>
            <person name="West C.M."/>
            <person name="Loomis W.F."/>
            <person name="Chisholm R.L."/>
            <person name="Shaulsky G."/>
            <person name="Strassmann J.E."/>
            <person name="Queller D.C."/>
            <person name="Kuspa A."/>
            <person name="Grigoriev I.V."/>
        </authorList>
    </citation>
    <scope>NUCLEOTIDE SEQUENCE [LARGE SCALE GENOMIC DNA]</scope>
    <source>
        <strain evidence="5">QSDP1</strain>
    </source>
</reference>
<evidence type="ECO:0000256" key="1">
    <source>
        <dbReference type="SAM" id="Phobius"/>
    </source>
</evidence>
<proteinExistence type="predicted"/>
<dbReference type="Pfam" id="PF22933">
    <property type="entry name" value="ComC_SSD"/>
    <property type="match status" value="1"/>
</dbReference>
<dbReference type="AlphaFoldDB" id="F0ZNS7"/>
<evidence type="ECO:0000259" key="3">
    <source>
        <dbReference type="PROSITE" id="PS01186"/>
    </source>
</evidence>
<dbReference type="PANTHER" id="PTHR31378:SF29">
    <property type="entry name" value="EGF-LIKE DOMAIN-CONTAINING PROTEIN-RELATED"/>
    <property type="match status" value="1"/>
</dbReference>
<feature type="transmembrane region" description="Helical" evidence="1">
    <location>
        <begin position="1207"/>
        <end position="1230"/>
    </location>
</feature>
<dbReference type="VEuPathDB" id="AmoebaDB:DICPUDRAFT_153392"/>
<name>F0ZNS7_DICPU</name>
<dbReference type="eggNOG" id="ENOG502SC7H">
    <property type="taxonomic scope" value="Eukaryota"/>
</dbReference>
<accession>F0ZNS7</accession>
<dbReference type="FunCoup" id="F0ZNS7">
    <property type="interactions" value="743"/>
</dbReference>
<dbReference type="InterPro" id="IPR057709">
    <property type="entry name" value="DUF7949"/>
</dbReference>
<dbReference type="OMA" id="PEETEEC"/>
<dbReference type="InterPro" id="IPR055463">
    <property type="entry name" value="DUF7035"/>
</dbReference>
<dbReference type="InParanoid" id="F0ZNS7"/>
<sequence length="1254" mass="139645">MTIIKHLIITLLFLNYFVIISNTYIIRDITPLGNYNKENIQYALNGKCSFKKLILCVPEETEECDKLTLNIQNVFTGILYSNSSAYIHSVLVDGIGVGTQEIIINTKSTYSLECRDLNNVIEVSNFGYSPSNYQLQNLKLPGYNQGVLISFDTNTVEYDSFLLFKLDGSEITTFSYPIYGDLNQTTFLVPMGNFDAVAPTEIYSQNKDSLNLVNSINSPIINQYYFDPNAQIEDDGFLNNTIEDKPIVSVEFSGKSKYLLTNFIIRLSEYASFSKPFPYGFVGGNSNSFVYRIGFLVFYKDIAPRIIFIKSDLNIPGQVLRSYDNINENIGDDSKPPIIYSIEKLHIISNLYKYTIKAEIPNGFFNFRGGSTSLGAETLVSGTFENGIFEFVASPNIFPINIYDNIGLNLEISDSMVVNINPIEIFEVPLSDNIDIYSIQNVSFLYNDINVTDTRVYNVLYFSYNSLVPKDTVFVLVPLGGVIQDVANPINSSNENMFYSSYNYQKNSFEIEFYIEENSQVEMDLRGPVIKSFKSFGPNIDSVKTTDYIVYSFSVSDPINGFSNGYFTVRGDSDLSTYNLTFTIKDVLPGGDNYLGNYELKFKVSYPCISQDFVITEAALYDTMNKKSFFSIFSSSGIYSSVMNPFADLLNPDTAFNVIRASCVADPDAITDTKPPVLVTFQPSTLLIDTSKASRELTIKFSASDEESGIKDNQYPIVYLTTAGNIVTECKSNIILITPIVDTPFGNTIDYSCTIQLPLGFAYPTGFALSVYGLINNNGYHSGYSSNDLSYHSFPYFVETSFSTNDPNLESYHRVSEKGGDLWIFGRGFSEPLKAHIQFNDGSTQEIQASTIHPTAIKLSNVAATSTPYELYITSNSIVSNTIIIAPTFFGYTPEDESSAETPTETPIPTNKPQQCLGKPQCGGPSHGICIENQGCVCYSPWFGNDCSSQIIIVDPPKSNDSSPSTNITLPGNNVTATYKSLITLVSIREINIFGDVLYEKPFEKWILKQEDETTFIYTTTLDIKKSSNKTGTTDIKATLKWFVNETTISFANEKFNISKSSMKYTIDIGEYPFENTLNQLELVMSAQIESNTNDTICSVREFGETTSGDNSNYVKIQVDDHSLYGRFIKRGIIDSYIKAISNVLLDKDMKPISTTKSLQSFIGIQIPNFKQSVVLDPDFSILLDSNSASSKSGSICPSSKLSAGKIAGIAIGCTAFVTVISISIIYSIIKKRNNKKFISSINNKMNEMNNDKL</sequence>
<dbReference type="STRING" id="5786.F0ZNS7"/>
<dbReference type="OrthoDB" id="5951731at2759"/>
<organism evidence="4 5">
    <name type="scientific">Dictyostelium purpureum</name>
    <name type="common">Slime mold</name>
    <dbReference type="NCBI Taxonomy" id="5786"/>
    <lineage>
        <taxon>Eukaryota</taxon>
        <taxon>Amoebozoa</taxon>
        <taxon>Evosea</taxon>
        <taxon>Eumycetozoa</taxon>
        <taxon>Dictyostelia</taxon>
        <taxon>Dictyosteliales</taxon>
        <taxon>Dictyosteliaceae</taxon>
        <taxon>Dictyostelium</taxon>
    </lineage>
</organism>
<dbReference type="PANTHER" id="PTHR31378">
    <property type="entry name" value="EGF-LIKE DOMAIN-CONTAINING PROTEIN-RELATED-RELATED"/>
    <property type="match status" value="1"/>
</dbReference>
<dbReference type="KEGG" id="dpp:DICPUDRAFT_153392"/>
<dbReference type="Pfam" id="PF23033">
    <property type="entry name" value="DUF7034"/>
    <property type="match status" value="1"/>
</dbReference>
<dbReference type="Proteomes" id="UP000001064">
    <property type="component" value="Unassembled WGS sequence"/>
</dbReference>
<feature type="domain" description="EGF-like" evidence="2 3">
    <location>
        <begin position="936"/>
        <end position="947"/>
    </location>
</feature>
<evidence type="ECO:0000259" key="2">
    <source>
        <dbReference type="PROSITE" id="PS00022"/>
    </source>
</evidence>
<dbReference type="Pfam" id="PF25820">
    <property type="entry name" value="DUF7949"/>
    <property type="match status" value="1"/>
</dbReference>
<dbReference type="PROSITE" id="PS01186">
    <property type="entry name" value="EGF_2"/>
    <property type="match status" value="1"/>
</dbReference>
<dbReference type="Pfam" id="PF23034">
    <property type="entry name" value="DUF7035"/>
    <property type="match status" value="1"/>
</dbReference>
<keyword evidence="1" id="KW-1133">Transmembrane helix</keyword>
<dbReference type="RefSeq" id="XP_003289079.1">
    <property type="nucleotide sequence ID" value="XM_003289031.1"/>
</dbReference>
<dbReference type="InterPro" id="IPR055462">
    <property type="entry name" value="DUF7034"/>
</dbReference>
<dbReference type="EMBL" id="GL871099">
    <property type="protein sequence ID" value="EGC34405.1"/>
    <property type="molecule type" value="Genomic_DNA"/>
</dbReference>
<dbReference type="PROSITE" id="PS00022">
    <property type="entry name" value="EGF_1"/>
    <property type="match status" value="1"/>
</dbReference>
<dbReference type="GeneID" id="10499913"/>
<keyword evidence="1" id="KW-0812">Transmembrane</keyword>
<dbReference type="InterPro" id="IPR000742">
    <property type="entry name" value="EGF"/>
</dbReference>
<dbReference type="InterPro" id="IPR054484">
    <property type="entry name" value="ComC_SSD"/>
</dbReference>
<feature type="transmembrane region" description="Helical" evidence="1">
    <location>
        <begin position="7"/>
        <end position="26"/>
    </location>
</feature>
<evidence type="ECO:0000313" key="4">
    <source>
        <dbReference type="EMBL" id="EGC34405.1"/>
    </source>
</evidence>
<gene>
    <name evidence="4" type="ORF">DICPUDRAFT_153392</name>
</gene>
<keyword evidence="5" id="KW-1185">Reference proteome</keyword>
<evidence type="ECO:0000313" key="5">
    <source>
        <dbReference type="Proteomes" id="UP000001064"/>
    </source>
</evidence>
<keyword evidence="1" id="KW-0472">Membrane</keyword>